<reference evidence="2" key="1">
    <citation type="submission" date="2018-11" db="EMBL/GenBank/DDBJ databases">
        <authorList>
            <consortium name="Pathogen Informatics"/>
        </authorList>
    </citation>
    <scope>NUCLEOTIDE SEQUENCE</scope>
</reference>
<dbReference type="AlphaFoldDB" id="A0A3S5CGZ5"/>
<feature type="chain" id="PRO_5018696567" description="Lipoprotein" evidence="1">
    <location>
        <begin position="20"/>
        <end position="76"/>
    </location>
</feature>
<comment type="caution">
    <text evidence="2">The sequence shown here is derived from an EMBL/GenBank/DDBJ whole genome shotgun (WGS) entry which is preliminary data.</text>
</comment>
<proteinExistence type="predicted"/>
<evidence type="ECO:0000313" key="3">
    <source>
        <dbReference type="Proteomes" id="UP000784294"/>
    </source>
</evidence>
<dbReference type="EMBL" id="CAAALY010046647">
    <property type="protein sequence ID" value="VEL20481.1"/>
    <property type="molecule type" value="Genomic_DNA"/>
</dbReference>
<sequence>MNIIMTTVVLVCLFSGCLFDTDYEDNYAGVWIRHYHDGACEGIAIPLTATDFDIGGSHGFTAHTPSKYCHAFGILG</sequence>
<keyword evidence="1" id="KW-0732">Signal</keyword>
<gene>
    <name evidence="2" type="ORF">PXEA_LOCUS13921</name>
</gene>
<protein>
    <recommendedName>
        <fullName evidence="4">Lipoprotein</fullName>
    </recommendedName>
</protein>
<feature type="signal peptide" evidence="1">
    <location>
        <begin position="1"/>
        <end position="19"/>
    </location>
</feature>
<organism evidence="2 3">
    <name type="scientific">Protopolystoma xenopodis</name>
    <dbReference type="NCBI Taxonomy" id="117903"/>
    <lineage>
        <taxon>Eukaryota</taxon>
        <taxon>Metazoa</taxon>
        <taxon>Spiralia</taxon>
        <taxon>Lophotrochozoa</taxon>
        <taxon>Platyhelminthes</taxon>
        <taxon>Monogenea</taxon>
        <taxon>Polyopisthocotylea</taxon>
        <taxon>Polystomatidea</taxon>
        <taxon>Polystomatidae</taxon>
        <taxon>Protopolystoma</taxon>
    </lineage>
</organism>
<evidence type="ECO:0008006" key="4">
    <source>
        <dbReference type="Google" id="ProtNLM"/>
    </source>
</evidence>
<accession>A0A3S5CGZ5</accession>
<name>A0A3S5CGZ5_9PLAT</name>
<dbReference type="Proteomes" id="UP000784294">
    <property type="component" value="Unassembled WGS sequence"/>
</dbReference>
<keyword evidence="3" id="KW-1185">Reference proteome</keyword>
<evidence type="ECO:0000313" key="2">
    <source>
        <dbReference type="EMBL" id="VEL20481.1"/>
    </source>
</evidence>
<evidence type="ECO:0000256" key="1">
    <source>
        <dbReference type="SAM" id="SignalP"/>
    </source>
</evidence>